<proteinExistence type="predicted"/>
<gene>
    <name evidence="1" type="ORF">LCGC14_0538200</name>
</gene>
<reference evidence="1" key="1">
    <citation type="journal article" date="2015" name="Nature">
        <title>Complex archaea that bridge the gap between prokaryotes and eukaryotes.</title>
        <authorList>
            <person name="Spang A."/>
            <person name="Saw J.H."/>
            <person name="Jorgensen S.L."/>
            <person name="Zaremba-Niedzwiedzka K."/>
            <person name="Martijn J."/>
            <person name="Lind A.E."/>
            <person name="van Eijk R."/>
            <person name="Schleper C."/>
            <person name="Guy L."/>
            <person name="Ettema T.J."/>
        </authorList>
    </citation>
    <scope>NUCLEOTIDE SEQUENCE</scope>
</reference>
<comment type="caution">
    <text evidence="1">The sequence shown here is derived from an EMBL/GenBank/DDBJ whole genome shotgun (WGS) entry which is preliminary data.</text>
</comment>
<sequence>MVDDFLRIVQTTEEAERIKKFIRYRFIKGYATIIMVIGARGSGKSSTCFRISELVNELLNPLREEMNLEKREVGTLIDSHLKLIKFVRDAQMGDDAILEEVSVLYPSRRAMLEENVSVSKIMDIIRKKRLIIYANCPMAQGTDKNLRQSSNALIQTFRIIKSEEVVVSKFWKMQPNYLSGKIYTPRFIRDGIRLDVMWTGMPNKETWKSYEKEKDIFIDEIYTIELRKAELRRAKNLDAMKPLKDIRKPLTDKQMEVMRILSNIKADDKLNQASKKLGISKVAIHNHQKLSEKKGYTLEEFKEVD</sequence>
<evidence type="ECO:0000313" key="1">
    <source>
        <dbReference type="EMBL" id="KKN59822.1"/>
    </source>
</evidence>
<organism evidence="1">
    <name type="scientific">marine sediment metagenome</name>
    <dbReference type="NCBI Taxonomy" id="412755"/>
    <lineage>
        <taxon>unclassified sequences</taxon>
        <taxon>metagenomes</taxon>
        <taxon>ecological metagenomes</taxon>
    </lineage>
</organism>
<accession>A0A0F9SC32</accession>
<name>A0A0F9SC32_9ZZZZ</name>
<dbReference type="EMBL" id="LAZR01000714">
    <property type="protein sequence ID" value="KKN59822.1"/>
    <property type="molecule type" value="Genomic_DNA"/>
</dbReference>
<dbReference type="AlphaFoldDB" id="A0A0F9SC32"/>
<protein>
    <submittedName>
        <fullName evidence="1">Uncharacterized protein</fullName>
    </submittedName>
</protein>